<gene>
    <name evidence="1" type="ORF">DWY20_04410</name>
</gene>
<evidence type="ECO:0000313" key="2">
    <source>
        <dbReference type="Proteomes" id="UP000285864"/>
    </source>
</evidence>
<dbReference type="PROSITE" id="PS51257">
    <property type="entry name" value="PROKAR_LIPOPROTEIN"/>
    <property type="match status" value="1"/>
</dbReference>
<dbReference type="EMBL" id="QRUU01000012">
    <property type="protein sequence ID" value="RGR98401.1"/>
    <property type="molecule type" value="Genomic_DNA"/>
</dbReference>
<dbReference type="RefSeq" id="WP_118483481.1">
    <property type="nucleotide sequence ID" value="NZ_CATZZN010000024.1"/>
</dbReference>
<comment type="caution">
    <text evidence="1">The sequence shown here is derived from an EMBL/GenBank/DDBJ whole genome shotgun (WGS) entry which is preliminary data.</text>
</comment>
<dbReference type="Proteomes" id="UP000285864">
    <property type="component" value="Unassembled WGS sequence"/>
</dbReference>
<accession>A0A412GU99</accession>
<organism evidence="1 2">
    <name type="scientific">Phocaeicola coprocola</name>
    <dbReference type="NCBI Taxonomy" id="310298"/>
    <lineage>
        <taxon>Bacteria</taxon>
        <taxon>Pseudomonadati</taxon>
        <taxon>Bacteroidota</taxon>
        <taxon>Bacteroidia</taxon>
        <taxon>Bacteroidales</taxon>
        <taxon>Bacteroidaceae</taxon>
        <taxon>Phocaeicola</taxon>
    </lineage>
</organism>
<name>A0A412GU99_9BACT</name>
<dbReference type="AlphaFoldDB" id="A0A412GU99"/>
<keyword evidence="2" id="KW-1185">Reference proteome</keyword>
<evidence type="ECO:0008006" key="3">
    <source>
        <dbReference type="Google" id="ProtNLM"/>
    </source>
</evidence>
<proteinExistence type="predicted"/>
<reference evidence="1 2" key="1">
    <citation type="submission" date="2018-08" db="EMBL/GenBank/DDBJ databases">
        <title>A genome reference for cultivated species of the human gut microbiota.</title>
        <authorList>
            <person name="Zou Y."/>
            <person name="Xue W."/>
            <person name="Luo G."/>
        </authorList>
    </citation>
    <scope>NUCLEOTIDE SEQUENCE [LARGE SCALE GENOMIC DNA]</scope>
    <source>
        <strain evidence="1 2">AF24-2</strain>
    </source>
</reference>
<evidence type="ECO:0000313" key="1">
    <source>
        <dbReference type="EMBL" id="RGR98401.1"/>
    </source>
</evidence>
<protein>
    <recommendedName>
        <fullName evidence="3">DUF4377 domain-containing protein</fullName>
    </recommendedName>
</protein>
<sequence>MKIRFIINGLGVVLLFLSLLFSCSKENSIKIEVLNVEAYKELFYPLPFGGAQDYGYVVTDSEGNRFHISNIEGFDEQYEEGFEYMIKVFVRHISPDCKNCPDALGYDEYTLVEIISKKCKCES</sequence>